<accession>A0A369B8K0</accession>
<evidence type="ECO:0000313" key="3">
    <source>
        <dbReference type="Proteomes" id="UP000253034"/>
    </source>
</evidence>
<dbReference type="Pfam" id="PF00535">
    <property type="entry name" value="Glycos_transf_2"/>
    <property type="match status" value="1"/>
</dbReference>
<organism evidence="2 3">
    <name type="scientific">Anaerobacterium chartisolvens</name>
    <dbReference type="NCBI Taxonomy" id="1297424"/>
    <lineage>
        <taxon>Bacteria</taxon>
        <taxon>Bacillati</taxon>
        <taxon>Bacillota</taxon>
        <taxon>Clostridia</taxon>
        <taxon>Eubacteriales</taxon>
        <taxon>Oscillospiraceae</taxon>
        <taxon>Anaerobacterium</taxon>
    </lineage>
</organism>
<feature type="domain" description="Glycosyltransferase 2-like" evidence="1">
    <location>
        <begin position="10"/>
        <end position="134"/>
    </location>
</feature>
<dbReference type="Gene3D" id="3.90.550.10">
    <property type="entry name" value="Spore Coat Polysaccharide Biosynthesis Protein SpsA, Chain A"/>
    <property type="match status" value="1"/>
</dbReference>
<dbReference type="InterPro" id="IPR001173">
    <property type="entry name" value="Glyco_trans_2-like"/>
</dbReference>
<dbReference type="GO" id="GO:0016740">
    <property type="term" value="F:transferase activity"/>
    <property type="evidence" value="ECO:0007669"/>
    <property type="project" value="UniProtKB-KW"/>
</dbReference>
<name>A0A369B8K0_9FIRM</name>
<dbReference type="SUPFAM" id="SSF53448">
    <property type="entry name" value="Nucleotide-diphospho-sugar transferases"/>
    <property type="match status" value="1"/>
</dbReference>
<sequence length="292" mass="33927">MIPPLVSFVAWNRLGLTARNLMALLATQDDFELYIIDNNSTDNSWDFIWDLRDERIKGRKRFELNRGPVYASNYNLSLRKQGQYFITVDSDVNIHTPNWVSVFLNAFSQFPEAGLLGAVSKEYYDRYNQTIIRKEGRGIYYLQLVRGFVEGCCQCLRPELVDILGYWSEESCMGDTEICSRICTGTPYKAGFLPAVEIDQLQKVDCNECAAQKWCRLDRDKKTCFDIRNEKYSNPQFRAVNGWKNNKCIKEIEQGRRPVFCPSVHDAQSLEAAFYNRGMAEENFRFYELHGN</sequence>
<protein>
    <submittedName>
        <fullName evidence="2">Glycosyl transferase family 2</fullName>
    </submittedName>
</protein>
<evidence type="ECO:0000313" key="2">
    <source>
        <dbReference type="EMBL" id="RCX16876.1"/>
    </source>
</evidence>
<dbReference type="InterPro" id="IPR029044">
    <property type="entry name" value="Nucleotide-diphossugar_trans"/>
</dbReference>
<dbReference type="Proteomes" id="UP000253034">
    <property type="component" value="Unassembled WGS sequence"/>
</dbReference>
<gene>
    <name evidence="2" type="ORF">DFR58_109103</name>
</gene>
<dbReference type="OrthoDB" id="1805151at2"/>
<keyword evidence="3" id="KW-1185">Reference proteome</keyword>
<dbReference type="AlphaFoldDB" id="A0A369B8K0"/>
<comment type="caution">
    <text evidence="2">The sequence shown here is derived from an EMBL/GenBank/DDBJ whole genome shotgun (WGS) entry which is preliminary data.</text>
</comment>
<keyword evidence="2" id="KW-0808">Transferase</keyword>
<dbReference type="RefSeq" id="WP_114297604.1">
    <property type="nucleotide sequence ID" value="NZ_QPJT01000009.1"/>
</dbReference>
<dbReference type="EMBL" id="QPJT01000009">
    <property type="protein sequence ID" value="RCX16876.1"/>
    <property type="molecule type" value="Genomic_DNA"/>
</dbReference>
<reference evidence="2 3" key="1">
    <citation type="submission" date="2018-07" db="EMBL/GenBank/DDBJ databases">
        <title>Genomic Encyclopedia of Type Strains, Phase IV (KMG-IV): sequencing the most valuable type-strain genomes for metagenomic binning, comparative biology and taxonomic classification.</title>
        <authorList>
            <person name="Goeker M."/>
        </authorList>
    </citation>
    <scope>NUCLEOTIDE SEQUENCE [LARGE SCALE GENOMIC DNA]</scope>
    <source>
        <strain evidence="2 3">DSM 27016</strain>
    </source>
</reference>
<evidence type="ECO:0000259" key="1">
    <source>
        <dbReference type="Pfam" id="PF00535"/>
    </source>
</evidence>
<proteinExistence type="predicted"/>